<keyword evidence="2" id="KW-1185">Reference proteome</keyword>
<evidence type="ECO:0000313" key="2">
    <source>
        <dbReference type="Proteomes" id="UP001140091"/>
    </source>
</evidence>
<organism evidence="1 2">
    <name type="scientific">Candolleomyces eurysporus</name>
    <dbReference type="NCBI Taxonomy" id="2828524"/>
    <lineage>
        <taxon>Eukaryota</taxon>
        <taxon>Fungi</taxon>
        <taxon>Dikarya</taxon>
        <taxon>Basidiomycota</taxon>
        <taxon>Agaricomycotina</taxon>
        <taxon>Agaricomycetes</taxon>
        <taxon>Agaricomycetidae</taxon>
        <taxon>Agaricales</taxon>
        <taxon>Agaricineae</taxon>
        <taxon>Psathyrellaceae</taxon>
        <taxon>Candolleomyces</taxon>
    </lineage>
</organism>
<dbReference type="OrthoDB" id="3543113at2759"/>
<accession>A0A9W8IXC2</accession>
<proteinExistence type="predicted"/>
<dbReference type="Proteomes" id="UP001140091">
    <property type="component" value="Unassembled WGS sequence"/>
</dbReference>
<feature type="non-terminal residue" evidence="1">
    <location>
        <position position="291"/>
    </location>
</feature>
<reference evidence="1" key="1">
    <citation type="submission" date="2022-06" db="EMBL/GenBank/DDBJ databases">
        <title>Genome Sequence of Candolleomyces eurysporus.</title>
        <authorList>
            <person name="Buettner E."/>
        </authorList>
    </citation>
    <scope>NUCLEOTIDE SEQUENCE</scope>
    <source>
        <strain evidence="1">VTCC 930004</strain>
    </source>
</reference>
<name>A0A9W8IXC2_9AGAR</name>
<evidence type="ECO:0000313" key="1">
    <source>
        <dbReference type="EMBL" id="KAJ2924375.1"/>
    </source>
</evidence>
<comment type="caution">
    <text evidence="1">The sequence shown here is derived from an EMBL/GenBank/DDBJ whole genome shotgun (WGS) entry which is preliminary data.</text>
</comment>
<gene>
    <name evidence="1" type="ORF">H1R20_g12707</name>
</gene>
<protein>
    <submittedName>
        <fullName evidence="1">Uncharacterized protein</fullName>
    </submittedName>
</protein>
<sequence length="291" mass="32626">MLAPQLVKLSMMVEVGENILRPTTPSPYSHGVISSLRCLYISTNDINAAIIALQCLPKRNQLQSFACTLFDGDESSSTAHRLFDFINSNCNPHTFSELLLKGRKAAGREDIDDYVDISALFPMSGLKHVEIFLPSTITELTPAQVEIIPAAWPQIEELVLNADSWGSVWTARPRIDHTHLTTMLRGCPNLHVLGIRFDATQIGREQHNQSPAQEEKEDVEWQCGLEELLVSDSPILSSSQMAAFLTAHVPRLRKLYCSRPYPPTANAEFFTEHKQRWKDVASEIGIRSETE</sequence>
<dbReference type="EMBL" id="JANBPK010001225">
    <property type="protein sequence ID" value="KAJ2924375.1"/>
    <property type="molecule type" value="Genomic_DNA"/>
</dbReference>
<dbReference type="InterPro" id="IPR032675">
    <property type="entry name" value="LRR_dom_sf"/>
</dbReference>
<dbReference type="Gene3D" id="3.80.10.10">
    <property type="entry name" value="Ribonuclease Inhibitor"/>
    <property type="match status" value="1"/>
</dbReference>
<dbReference type="AlphaFoldDB" id="A0A9W8IXC2"/>